<organism evidence="2 3">
    <name type="scientific">Cordylochernes scorpioides</name>
    <dbReference type="NCBI Taxonomy" id="51811"/>
    <lineage>
        <taxon>Eukaryota</taxon>
        <taxon>Metazoa</taxon>
        <taxon>Ecdysozoa</taxon>
        <taxon>Arthropoda</taxon>
        <taxon>Chelicerata</taxon>
        <taxon>Arachnida</taxon>
        <taxon>Pseudoscorpiones</taxon>
        <taxon>Cheliferoidea</taxon>
        <taxon>Chernetidae</taxon>
        <taxon>Cordylochernes</taxon>
    </lineage>
</organism>
<accession>A0ABY6KTU6</accession>
<dbReference type="Proteomes" id="UP001235939">
    <property type="component" value="Chromosome 08"/>
</dbReference>
<reference evidence="2 3" key="1">
    <citation type="submission" date="2022-01" db="EMBL/GenBank/DDBJ databases">
        <title>A chromosomal length assembly of Cordylochernes scorpioides.</title>
        <authorList>
            <person name="Zeh D."/>
            <person name="Zeh J."/>
        </authorList>
    </citation>
    <scope>NUCLEOTIDE SEQUENCE [LARGE SCALE GENOMIC DNA]</scope>
    <source>
        <strain evidence="2">IN4F17</strain>
        <tissue evidence="2">Whole Body</tissue>
    </source>
</reference>
<gene>
    <name evidence="2" type="ORF">LAZ67_8001933</name>
</gene>
<dbReference type="EMBL" id="CP092870">
    <property type="protein sequence ID" value="UYV71158.1"/>
    <property type="molecule type" value="Genomic_DNA"/>
</dbReference>
<name>A0ABY6KTU6_9ARAC</name>
<evidence type="ECO:0000313" key="3">
    <source>
        <dbReference type="Proteomes" id="UP001235939"/>
    </source>
</evidence>
<evidence type="ECO:0000313" key="2">
    <source>
        <dbReference type="EMBL" id="UYV71158.1"/>
    </source>
</evidence>
<keyword evidence="1" id="KW-0812">Transmembrane</keyword>
<keyword evidence="1" id="KW-1133">Transmembrane helix</keyword>
<proteinExistence type="predicted"/>
<evidence type="ECO:0000256" key="1">
    <source>
        <dbReference type="SAM" id="Phobius"/>
    </source>
</evidence>
<feature type="transmembrane region" description="Helical" evidence="1">
    <location>
        <begin position="6"/>
        <end position="24"/>
    </location>
</feature>
<keyword evidence="3" id="KW-1185">Reference proteome</keyword>
<protein>
    <submittedName>
        <fullName evidence="2">Uncharacterized protein</fullName>
    </submittedName>
</protein>
<keyword evidence="1" id="KW-0472">Membrane</keyword>
<sequence length="66" mass="7383">MVQAMILLAMIIIAMIIMAMIILVGRGWRLLLLNGHSLAGNGHGTEQQLYTPKIEDITVIEMHRDI</sequence>